<dbReference type="PANTHER" id="PTHR37484:SF1">
    <property type="entry name" value="ROD SHAPE-DETERMINING PROTEIN MRED"/>
    <property type="match status" value="1"/>
</dbReference>
<dbReference type="GO" id="GO:0005886">
    <property type="term" value="C:plasma membrane"/>
    <property type="evidence" value="ECO:0007669"/>
    <property type="project" value="UniProtKB-SubCell"/>
</dbReference>
<feature type="transmembrane region" description="Helical" evidence="9">
    <location>
        <begin position="54"/>
        <end position="72"/>
    </location>
</feature>
<evidence type="ECO:0000313" key="10">
    <source>
        <dbReference type="EMBL" id="GGF88215.1"/>
    </source>
</evidence>
<evidence type="ECO:0000256" key="2">
    <source>
        <dbReference type="ARBA" id="ARBA00007776"/>
    </source>
</evidence>
<dbReference type="InterPro" id="IPR026034">
    <property type="entry name" value="MreD_proteobac"/>
</dbReference>
<reference evidence="10" key="2">
    <citation type="submission" date="2020-09" db="EMBL/GenBank/DDBJ databases">
        <authorList>
            <person name="Sun Q."/>
            <person name="Zhou Y."/>
        </authorList>
    </citation>
    <scope>NUCLEOTIDE SEQUENCE</scope>
    <source>
        <strain evidence="10">CGMCC 1.12726</strain>
    </source>
</reference>
<keyword evidence="11" id="KW-1185">Reference proteome</keyword>
<evidence type="ECO:0000256" key="9">
    <source>
        <dbReference type="SAM" id="Phobius"/>
    </source>
</evidence>
<dbReference type="GO" id="GO:0008360">
    <property type="term" value="P:regulation of cell shape"/>
    <property type="evidence" value="ECO:0007669"/>
    <property type="project" value="UniProtKB-UniRule"/>
</dbReference>
<reference evidence="10" key="1">
    <citation type="journal article" date="2014" name="Int. J. Syst. Evol. Microbiol.">
        <title>Complete genome sequence of Corynebacterium casei LMG S-19264T (=DSM 44701T), isolated from a smear-ripened cheese.</title>
        <authorList>
            <consortium name="US DOE Joint Genome Institute (JGI-PGF)"/>
            <person name="Walter F."/>
            <person name="Albersmeier A."/>
            <person name="Kalinowski J."/>
            <person name="Ruckert C."/>
        </authorList>
    </citation>
    <scope>NUCLEOTIDE SEQUENCE</scope>
    <source>
        <strain evidence="10">CGMCC 1.12726</strain>
    </source>
</reference>
<keyword evidence="6 9" id="KW-1133">Transmembrane helix</keyword>
<evidence type="ECO:0000256" key="6">
    <source>
        <dbReference type="ARBA" id="ARBA00022989"/>
    </source>
</evidence>
<keyword evidence="3 8" id="KW-1003">Cell membrane</keyword>
<comment type="subcellular location">
    <subcellularLocation>
        <location evidence="8">Cell inner membrane</location>
    </subcellularLocation>
    <subcellularLocation>
        <location evidence="1">Cell membrane</location>
        <topology evidence="1">Multi-pass membrane protein</topology>
    </subcellularLocation>
</comment>
<evidence type="ECO:0000256" key="1">
    <source>
        <dbReference type="ARBA" id="ARBA00004651"/>
    </source>
</evidence>
<protein>
    <recommendedName>
        <fullName evidence="8">Rod shape-determining protein MreD</fullName>
    </recommendedName>
</protein>
<comment type="similarity">
    <text evidence="2 8">Belongs to the MreD family.</text>
</comment>
<accession>A0A917FJX6</accession>
<evidence type="ECO:0000256" key="5">
    <source>
        <dbReference type="ARBA" id="ARBA00022960"/>
    </source>
</evidence>
<gene>
    <name evidence="10" type="primary">mreD</name>
    <name evidence="10" type="ORF">GCM10010960_07660</name>
</gene>
<comment type="caution">
    <text evidence="10">The sequence shown here is derived from an EMBL/GenBank/DDBJ whole genome shotgun (WGS) entry which is preliminary data.</text>
</comment>
<dbReference type="AlphaFoldDB" id="A0A917FJX6"/>
<feature type="transmembrane region" description="Helical" evidence="9">
    <location>
        <begin position="103"/>
        <end position="120"/>
    </location>
</feature>
<keyword evidence="5 8" id="KW-0133">Cell shape</keyword>
<dbReference type="NCBIfam" id="TIGR03426">
    <property type="entry name" value="shape_MreD"/>
    <property type="match status" value="1"/>
</dbReference>
<organism evidence="10 11">
    <name type="scientific">Arenimonas maotaiensis</name>
    <dbReference type="NCBI Taxonomy" id="1446479"/>
    <lineage>
        <taxon>Bacteria</taxon>
        <taxon>Pseudomonadati</taxon>
        <taxon>Pseudomonadota</taxon>
        <taxon>Gammaproteobacteria</taxon>
        <taxon>Lysobacterales</taxon>
        <taxon>Lysobacteraceae</taxon>
        <taxon>Arenimonas</taxon>
    </lineage>
</organism>
<proteinExistence type="inferred from homology"/>
<evidence type="ECO:0000256" key="7">
    <source>
        <dbReference type="ARBA" id="ARBA00023136"/>
    </source>
</evidence>
<comment type="function">
    <text evidence="8">Involved in formation of the rod shape of the cell. May also contribute to regulation of formation of penicillin-binding proteins.</text>
</comment>
<dbReference type="InterPro" id="IPR007227">
    <property type="entry name" value="Cell_shape_determining_MreD"/>
</dbReference>
<feature type="transmembrane region" description="Helical" evidence="9">
    <location>
        <begin position="132"/>
        <end position="150"/>
    </location>
</feature>
<dbReference type="Pfam" id="PF04093">
    <property type="entry name" value="MreD"/>
    <property type="match status" value="1"/>
</dbReference>
<evidence type="ECO:0000256" key="4">
    <source>
        <dbReference type="ARBA" id="ARBA00022692"/>
    </source>
</evidence>
<evidence type="ECO:0000256" key="8">
    <source>
        <dbReference type="PIRNR" id="PIRNR018472"/>
    </source>
</evidence>
<dbReference type="RefSeq" id="WP_188447913.1">
    <property type="nucleotide sequence ID" value="NZ_BMFO01000001.1"/>
</dbReference>
<keyword evidence="4 9" id="KW-0812">Transmembrane</keyword>
<dbReference type="Proteomes" id="UP000632858">
    <property type="component" value="Unassembled WGS sequence"/>
</dbReference>
<keyword evidence="8" id="KW-0997">Cell inner membrane</keyword>
<name>A0A917FJX6_9GAMM</name>
<evidence type="ECO:0000256" key="3">
    <source>
        <dbReference type="ARBA" id="ARBA00022475"/>
    </source>
</evidence>
<sequence>MIRRDTPGLRWTSLALAFFVMLLPLPEWLAALRPFVLAQVMVYWVLETPQRMGLARVFLIGLLLDLASFSLLGEHSLRLLLIAAVVHAFRNQFRFYPVWQQSLFLLAILYADLILLWLLRRFQDAPSPSPETWLAPILAFLLWPWLYMLLDNLRLRSRSK</sequence>
<keyword evidence="7 8" id="KW-0472">Membrane</keyword>
<dbReference type="PIRSF" id="PIRSF018472">
    <property type="entry name" value="MreD_proteobac"/>
    <property type="match status" value="1"/>
</dbReference>
<dbReference type="PANTHER" id="PTHR37484">
    <property type="entry name" value="ROD SHAPE-DETERMINING PROTEIN MRED"/>
    <property type="match status" value="1"/>
</dbReference>
<dbReference type="EMBL" id="BMFO01000001">
    <property type="protein sequence ID" value="GGF88215.1"/>
    <property type="molecule type" value="Genomic_DNA"/>
</dbReference>
<evidence type="ECO:0000313" key="11">
    <source>
        <dbReference type="Proteomes" id="UP000632858"/>
    </source>
</evidence>